<keyword evidence="2 5" id="KW-0812">Transmembrane</keyword>
<comment type="subcellular location">
    <subcellularLocation>
        <location evidence="1">Membrane</location>
        <topology evidence="1">Multi-pass membrane protein</topology>
    </subcellularLocation>
</comment>
<feature type="transmembrane region" description="Helical" evidence="5">
    <location>
        <begin position="69"/>
        <end position="88"/>
    </location>
</feature>
<name>A0A8K0QYU8_9PLEO</name>
<feature type="domain" description="MARVEL" evidence="6">
    <location>
        <begin position="33"/>
        <end position="151"/>
    </location>
</feature>
<dbReference type="EMBL" id="JAGMVJ010000020">
    <property type="protein sequence ID" value="KAH7075278.1"/>
    <property type="molecule type" value="Genomic_DNA"/>
</dbReference>
<dbReference type="AlphaFoldDB" id="A0A8K0QYU8"/>
<feature type="transmembrane region" description="Helical" evidence="5">
    <location>
        <begin position="135"/>
        <end position="158"/>
    </location>
</feature>
<keyword evidence="8" id="KW-1185">Reference proteome</keyword>
<dbReference type="OrthoDB" id="5363290at2759"/>
<evidence type="ECO:0000256" key="2">
    <source>
        <dbReference type="ARBA" id="ARBA00022692"/>
    </source>
</evidence>
<evidence type="ECO:0000259" key="6">
    <source>
        <dbReference type="Pfam" id="PF01284"/>
    </source>
</evidence>
<dbReference type="InterPro" id="IPR008253">
    <property type="entry name" value="Marvel"/>
</dbReference>
<organism evidence="7 8">
    <name type="scientific">Paraphoma chrysanthemicola</name>
    <dbReference type="NCBI Taxonomy" id="798071"/>
    <lineage>
        <taxon>Eukaryota</taxon>
        <taxon>Fungi</taxon>
        <taxon>Dikarya</taxon>
        <taxon>Ascomycota</taxon>
        <taxon>Pezizomycotina</taxon>
        <taxon>Dothideomycetes</taxon>
        <taxon>Pleosporomycetidae</taxon>
        <taxon>Pleosporales</taxon>
        <taxon>Pleosporineae</taxon>
        <taxon>Phaeosphaeriaceae</taxon>
        <taxon>Paraphoma</taxon>
    </lineage>
</organism>
<dbReference type="Pfam" id="PF01284">
    <property type="entry name" value="MARVEL"/>
    <property type="match status" value="1"/>
</dbReference>
<feature type="transmembrane region" description="Helical" evidence="5">
    <location>
        <begin position="95"/>
        <end position="115"/>
    </location>
</feature>
<evidence type="ECO:0000256" key="1">
    <source>
        <dbReference type="ARBA" id="ARBA00004141"/>
    </source>
</evidence>
<comment type="caution">
    <text evidence="7">The sequence shown here is derived from an EMBL/GenBank/DDBJ whole genome shotgun (WGS) entry which is preliminary data.</text>
</comment>
<accession>A0A8K0QYU8</accession>
<keyword evidence="3 5" id="KW-1133">Transmembrane helix</keyword>
<dbReference type="PANTHER" id="PTHR42083:SF1">
    <property type="entry name" value="MARVEL DOMAIN-CONTAINING PROTEIN"/>
    <property type="match status" value="1"/>
</dbReference>
<dbReference type="Proteomes" id="UP000813461">
    <property type="component" value="Unassembled WGS sequence"/>
</dbReference>
<proteinExistence type="predicted"/>
<sequence>MALNFLSRGSLKGEKATLGTSFRSNFTIGALIRILIRFFQFVLGITVIGLYAVDLDRARKANSYTDGKWVWAVVCGTLGAVTSLVFMLPLVKAWFFFYIDALVWLFYLVAFGIFGKMYIPENPEGNAGIKRMKNAVWVLLTNMLLWFLTAVYGAVVFWKSRKARTSLTGRGQQHV</sequence>
<reference evidence="7" key="1">
    <citation type="journal article" date="2021" name="Nat. Commun.">
        <title>Genetic determinants of endophytism in the Arabidopsis root mycobiome.</title>
        <authorList>
            <person name="Mesny F."/>
            <person name="Miyauchi S."/>
            <person name="Thiergart T."/>
            <person name="Pickel B."/>
            <person name="Atanasova L."/>
            <person name="Karlsson M."/>
            <person name="Huettel B."/>
            <person name="Barry K.W."/>
            <person name="Haridas S."/>
            <person name="Chen C."/>
            <person name="Bauer D."/>
            <person name="Andreopoulos W."/>
            <person name="Pangilinan J."/>
            <person name="LaButti K."/>
            <person name="Riley R."/>
            <person name="Lipzen A."/>
            <person name="Clum A."/>
            <person name="Drula E."/>
            <person name="Henrissat B."/>
            <person name="Kohler A."/>
            <person name="Grigoriev I.V."/>
            <person name="Martin F.M."/>
            <person name="Hacquard S."/>
        </authorList>
    </citation>
    <scope>NUCLEOTIDE SEQUENCE</scope>
    <source>
        <strain evidence="7">MPI-SDFR-AT-0120</strain>
    </source>
</reference>
<evidence type="ECO:0000313" key="7">
    <source>
        <dbReference type="EMBL" id="KAH7075278.1"/>
    </source>
</evidence>
<evidence type="ECO:0000256" key="3">
    <source>
        <dbReference type="ARBA" id="ARBA00022989"/>
    </source>
</evidence>
<gene>
    <name evidence="7" type="ORF">FB567DRAFT_187698</name>
</gene>
<evidence type="ECO:0000256" key="5">
    <source>
        <dbReference type="SAM" id="Phobius"/>
    </source>
</evidence>
<evidence type="ECO:0000256" key="4">
    <source>
        <dbReference type="ARBA" id="ARBA00023136"/>
    </source>
</evidence>
<protein>
    <recommendedName>
        <fullName evidence="6">MARVEL domain-containing protein</fullName>
    </recommendedName>
</protein>
<keyword evidence="4 5" id="KW-0472">Membrane</keyword>
<dbReference type="GO" id="GO:0016020">
    <property type="term" value="C:membrane"/>
    <property type="evidence" value="ECO:0007669"/>
    <property type="project" value="UniProtKB-SubCell"/>
</dbReference>
<feature type="transmembrane region" description="Helical" evidence="5">
    <location>
        <begin position="34"/>
        <end position="53"/>
    </location>
</feature>
<evidence type="ECO:0000313" key="8">
    <source>
        <dbReference type="Proteomes" id="UP000813461"/>
    </source>
</evidence>
<dbReference type="PANTHER" id="PTHR42083">
    <property type="entry name" value="MARVEL DOMAIN-CONTAINING PROTEIN"/>
    <property type="match status" value="1"/>
</dbReference>